<dbReference type="InterPro" id="IPR036390">
    <property type="entry name" value="WH_DNA-bd_sf"/>
</dbReference>
<evidence type="ECO:0000313" key="6">
    <source>
        <dbReference type="Proteomes" id="UP001320843"/>
    </source>
</evidence>
<dbReference type="SUPFAM" id="SSF46785">
    <property type="entry name" value="Winged helix' DNA-binding domain"/>
    <property type="match status" value="1"/>
</dbReference>
<evidence type="ECO:0000256" key="3">
    <source>
        <dbReference type="ARBA" id="ARBA00023163"/>
    </source>
</evidence>
<dbReference type="NCBIfam" id="NF033788">
    <property type="entry name" value="HTH_metalloreg"/>
    <property type="match status" value="1"/>
</dbReference>
<name>A0ABT3DQM8_9XANT</name>
<proteinExistence type="predicted"/>
<evidence type="ECO:0000313" key="5">
    <source>
        <dbReference type="EMBL" id="MCW0397787.1"/>
    </source>
</evidence>
<dbReference type="PRINTS" id="PR00778">
    <property type="entry name" value="HTHARSR"/>
</dbReference>
<dbReference type="PANTHER" id="PTHR43132">
    <property type="entry name" value="ARSENICAL RESISTANCE OPERON REPRESSOR ARSR-RELATED"/>
    <property type="match status" value="1"/>
</dbReference>
<protein>
    <submittedName>
        <fullName evidence="5">Transcriptional activator HlyU</fullName>
    </submittedName>
</protein>
<dbReference type="PANTHER" id="PTHR43132:SF2">
    <property type="entry name" value="ARSENICAL RESISTANCE OPERON REPRESSOR ARSR-RELATED"/>
    <property type="match status" value="1"/>
</dbReference>
<dbReference type="InterPro" id="IPR011991">
    <property type="entry name" value="ArsR-like_HTH"/>
</dbReference>
<dbReference type="InterPro" id="IPR036388">
    <property type="entry name" value="WH-like_DNA-bd_sf"/>
</dbReference>
<dbReference type="CDD" id="cd00090">
    <property type="entry name" value="HTH_ARSR"/>
    <property type="match status" value="1"/>
</dbReference>
<evidence type="ECO:0000256" key="2">
    <source>
        <dbReference type="ARBA" id="ARBA00023125"/>
    </source>
</evidence>
<feature type="domain" description="HTH arsR-type" evidence="4">
    <location>
        <begin position="1"/>
        <end position="94"/>
    </location>
</feature>
<dbReference type="SMART" id="SM00418">
    <property type="entry name" value="HTH_ARSR"/>
    <property type="match status" value="1"/>
</dbReference>
<keyword evidence="3" id="KW-0804">Transcription</keyword>
<keyword evidence="2" id="KW-0238">DNA-binding</keyword>
<dbReference type="Pfam" id="PF01022">
    <property type="entry name" value="HTH_5"/>
    <property type="match status" value="1"/>
</dbReference>
<reference evidence="5 6" key="1">
    <citation type="submission" date="2022-06" db="EMBL/GenBank/DDBJ databases">
        <title>Dynamics of rice microbiomes reveals core vertical transmitted seed endophytes.</title>
        <authorList>
            <person name="Liao K."/>
            <person name="Zhang X."/>
        </authorList>
    </citation>
    <scope>NUCLEOTIDE SEQUENCE [LARGE SCALE GENOMIC DNA]</scope>
    <source>
        <strain evidence="5 6">YT10-10-1</strain>
    </source>
</reference>
<keyword evidence="1" id="KW-0805">Transcription regulation</keyword>
<evidence type="ECO:0000259" key="4">
    <source>
        <dbReference type="PROSITE" id="PS50987"/>
    </source>
</evidence>
<dbReference type="Gene3D" id="1.10.10.10">
    <property type="entry name" value="Winged helix-like DNA-binding domain superfamily/Winged helix DNA-binding domain"/>
    <property type="match status" value="1"/>
</dbReference>
<gene>
    <name evidence="5" type="ORF">NB700_000343</name>
</gene>
<keyword evidence="6" id="KW-1185">Reference proteome</keyword>
<comment type="caution">
    <text evidence="5">The sequence shown here is derived from an EMBL/GenBank/DDBJ whole genome shotgun (WGS) entry which is preliminary data.</text>
</comment>
<evidence type="ECO:0000256" key="1">
    <source>
        <dbReference type="ARBA" id="ARBA00023015"/>
    </source>
</evidence>
<accession>A0ABT3DQM8</accession>
<dbReference type="InterPro" id="IPR001845">
    <property type="entry name" value="HTH_ArsR_DNA-bd_dom"/>
</dbReference>
<dbReference type="PROSITE" id="PS50987">
    <property type="entry name" value="HTH_ARSR_2"/>
    <property type="match status" value="1"/>
</dbReference>
<dbReference type="InterPro" id="IPR051011">
    <property type="entry name" value="Metal_resp_trans_reg"/>
</dbReference>
<dbReference type="EMBL" id="JANFWR010000002">
    <property type="protein sequence ID" value="MCW0397787.1"/>
    <property type="molecule type" value="Genomic_DNA"/>
</dbReference>
<organism evidence="5 6">
    <name type="scientific">Xanthomonas sacchari</name>
    <dbReference type="NCBI Taxonomy" id="56458"/>
    <lineage>
        <taxon>Bacteria</taxon>
        <taxon>Pseudomonadati</taxon>
        <taxon>Pseudomonadota</taxon>
        <taxon>Gammaproteobacteria</taxon>
        <taxon>Lysobacterales</taxon>
        <taxon>Lysobacteraceae</taxon>
        <taxon>Xanthomonas</taxon>
    </lineage>
</organism>
<dbReference type="Proteomes" id="UP001320843">
    <property type="component" value="Unassembled WGS sequence"/>
</dbReference>
<sequence length="103" mass="11384">MRAHASEAARLLKALGNEKRLLLLCLLVDHEQSVGELNARVELSQSALSQHLALLREDGLVQTRREGQTIYYSLVPGPVQRILEVLHGIYCSAAPPAATWSDR</sequence>